<sequence>MLYHRHILITATLQFIIGTNRILTVGDNSQIRKSAHNLPAAPPAPLKFGDKKAVHDTAHIKQHLVEKLDVMNISLDNKMEIFHYFRMHDLNRDGKIDGVELVKGLTHLHDEASDQKEGVMSDEDLEYIVSGTLRSMDKDDDGYITFPEFNIAHSF</sequence>
<dbReference type="PROSITE" id="PS50222">
    <property type="entry name" value="EF_HAND_2"/>
    <property type="match status" value="1"/>
</dbReference>
<dbReference type="Gene3D" id="1.10.238.10">
    <property type="entry name" value="EF-hand"/>
    <property type="match status" value="1"/>
</dbReference>
<dbReference type="Pfam" id="PF13499">
    <property type="entry name" value="EF-hand_7"/>
    <property type="match status" value="1"/>
</dbReference>
<dbReference type="Proteomes" id="UP000887581">
    <property type="component" value="Unplaced"/>
</dbReference>
<dbReference type="PANTHER" id="PTHR23104:SF17">
    <property type="entry name" value="EF-HAND DOMAIN-CONTAINING PROTEIN"/>
    <property type="match status" value="1"/>
</dbReference>
<dbReference type="InterPro" id="IPR011992">
    <property type="entry name" value="EF-hand-dom_pair"/>
</dbReference>
<evidence type="ECO:0000259" key="4">
    <source>
        <dbReference type="PROSITE" id="PS50222"/>
    </source>
</evidence>
<keyword evidence="2" id="KW-0677">Repeat</keyword>
<dbReference type="PROSITE" id="PS00018">
    <property type="entry name" value="EF_HAND_1"/>
    <property type="match status" value="2"/>
</dbReference>
<evidence type="ECO:0000256" key="1">
    <source>
        <dbReference type="ARBA" id="ARBA00022729"/>
    </source>
</evidence>
<accession>A0A915PIH1</accession>
<dbReference type="GO" id="GO:0005509">
    <property type="term" value="F:calcium ion binding"/>
    <property type="evidence" value="ECO:0007669"/>
    <property type="project" value="InterPro"/>
</dbReference>
<dbReference type="InterPro" id="IPR018247">
    <property type="entry name" value="EF_Hand_1_Ca_BS"/>
</dbReference>
<reference evidence="6" key="1">
    <citation type="submission" date="2022-11" db="UniProtKB">
        <authorList>
            <consortium name="WormBaseParasite"/>
        </authorList>
    </citation>
    <scope>IDENTIFICATION</scope>
</reference>
<dbReference type="WBParaSite" id="sdigi.contig1077.g10164.t1">
    <property type="protein sequence ID" value="sdigi.contig1077.g10164.t1"/>
    <property type="gene ID" value="sdigi.contig1077.g10164"/>
</dbReference>
<dbReference type="InterPro" id="IPR052110">
    <property type="entry name" value="MCFD2-like"/>
</dbReference>
<dbReference type="SUPFAM" id="SSF47473">
    <property type="entry name" value="EF-hand"/>
    <property type="match status" value="1"/>
</dbReference>
<evidence type="ECO:0000256" key="2">
    <source>
        <dbReference type="ARBA" id="ARBA00022737"/>
    </source>
</evidence>
<dbReference type="CDD" id="cd00051">
    <property type="entry name" value="EFh"/>
    <property type="match status" value="1"/>
</dbReference>
<protein>
    <submittedName>
        <fullName evidence="6">EF-hand domain-containing protein</fullName>
    </submittedName>
</protein>
<feature type="domain" description="EF-hand" evidence="4">
    <location>
        <begin position="76"/>
        <end position="111"/>
    </location>
</feature>
<name>A0A915PIH1_9BILA</name>
<keyword evidence="3" id="KW-0106">Calcium</keyword>
<dbReference type="AlphaFoldDB" id="A0A915PIH1"/>
<keyword evidence="1" id="KW-0732">Signal</keyword>
<evidence type="ECO:0000313" key="5">
    <source>
        <dbReference type="Proteomes" id="UP000887581"/>
    </source>
</evidence>
<organism evidence="5 6">
    <name type="scientific">Setaria digitata</name>
    <dbReference type="NCBI Taxonomy" id="48799"/>
    <lineage>
        <taxon>Eukaryota</taxon>
        <taxon>Metazoa</taxon>
        <taxon>Ecdysozoa</taxon>
        <taxon>Nematoda</taxon>
        <taxon>Chromadorea</taxon>
        <taxon>Rhabditida</taxon>
        <taxon>Spirurina</taxon>
        <taxon>Spiruromorpha</taxon>
        <taxon>Filarioidea</taxon>
        <taxon>Setariidae</taxon>
        <taxon>Setaria</taxon>
    </lineage>
</organism>
<dbReference type="SMART" id="SM00054">
    <property type="entry name" value="EFh"/>
    <property type="match status" value="2"/>
</dbReference>
<dbReference type="InterPro" id="IPR002048">
    <property type="entry name" value="EF_hand_dom"/>
</dbReference>
<evidence type="ECO:0000313" key="6">
    <source>
        <dbReference type="WBParaSite" id="sdigi.contig1077.g10164.t1"/>
    </source>
</evidence>
<proteinExistence type="predicted"/>
<dbReference type="PANTHER" id="PTHR23104">
    <property type="entry name" value="MULTIPLE COAGULATION FACTOR DEFICIENCY PROTEIN 2 NEURAL STEM CELL DERIVED NEURONAL SURVIVAL PROTEIN"/>
    <property type="match status" value="1"/>
</dbReference>
<evidence type="ECO:0000256" key="3">
    <source>
        <dbReference type="ARBA" id="ARBA00022837"/>
    </source>
</evidence>
<keyword evidence="5" id="KW-1185">Reference proteome</keyword>